<dbReference type="GeneID" id="55608339"/>
<dbReference type="KEGG" id="vg:55608339"/>
<protein>
    <submittedName>
        <fullName evidence="1">Uncharacterized protein</fullName>
    </submittedName>
</protein>
<reference evidence="1 2" key="1">
    <citation type="submission" date="2018-04" db="EMBL/GenBank/DDBJ databases">
        <authorList>
            <person name="Richter O.R."/>
            <person name="Sprando J."/>
            <person name="Abi J.R."/>
            <person name="Abidin Z.U."/>
            <person name="Aboumatar N."/>
            <person name="Aguilar F.A."/>
            <person name="Ahmed M."/>
            <person name="Aklilu M."/>
            <person name="Ali S.Z."/>
            <person name="Araia S."/>
            <person name="Asbury H."/>
            <person name="Atkinson A.N."/>
            <person name="Azam A.M."/>
            <person name="Bell J.L."/>
            <person name="Bhagat S."/>
            <person name="Bhatti J.A."/>
            <person name="Bhavsar J."/>
            <person name="Blocker D."/>
            <person name="Bonhomme B."/>
            <person name="Buker C.Y."/>
            <person name="Burnett T.D."/>
            <person name="Campbell R.L."/>
            <person name="Campbell S.M."/>
            <person name="Carinugan C.L."/>
            <person name="Chan P.R."/>
            <person name="Chen S."/>
            <person name="Dahne M."/>
            <person name="Dang V.Q."/>
            <person name="Ding J.R."/>
            <person name="Dunn G.L."/>
            <person name="Flores O.S."/>
            <person name="Frank D.N."/>
            <person name="Gonzalez N."/>
            <person name="Goryunova E."/>
            <person name="Hoang T."/>
            <person name="Hollenhorst D."/>
            <person name="Hora A.B."/>
            <person name="Hutchison A.S."/>
            <person name="Huynh A."/>
            <person name="Jani A."/>
            <person name="Jawed T."/>
            <person name="Jeffries M.J."/>
            <person name="Jian G.M."/>
            <person name="Joshi C."/>
            <person name="Kallab S."/>
            <person name="Kang L."/>
            <person name="Khan A."/>
            <person name="Klontz C.M."/>
            <person name="Koert M."/>
            <person name="Lagasca A."/>
            <person name="Lakhani A."/>
            <person name="Larsen A."/>
            <person name="Le A."/>
            <person name="Lee D.Y."/>
            <person name="Lembirik S."/>
            <person name="Lenus S."/>
            <person name="Lesniewski A.M."/>
            <person name="Lu W."/>
            <person name="Mamarakhimova Z."/>
            <person name="Mason S."/>
            <person name="Mathew L.K."/>
            <person name="Mattson C.L."/>
            <person name="Mian U.H."/>
            <person name="Morcos G.S."/>
            <person name="Muhler C.W."/>
            <person name="Naeem N.-U.-A."/>
            <person name="Namagiri S."/>
            <person name="Nassehi T."/>
            <person name="Nazarian M."/>
            <person name="Neal R.A."/>
            <person name="Negash K."/>
            <person name="Ngaleu B.J."/>
            <person name="Nguyen B.T."/>
            <person name="Nguyen K.V."/>
            <person name="Odili J.C."/>
            <person name="Ogletree A."/>
            <person name="Okojie E."/>
            <person name="Olajide T.E."/>
            <person name="Onwukwe C.S."/>
            <person name="Ozako O."/>
            <person name="Pakala M."/>
            <person name="Patel P."/>
            <person name="Patel H.J."/>
            <person name="Patel R."/>
            <person name="Paudel H."/>
            <person name="Pikounis A.J."/>
            <person name="Qazi M.A."/>
            <person name="Quiroz J.N."/>
            <person name="Ramachandran P.N."/>
            <person name="Rashford R.L."/>
            <person name="Rivera J."/>
            <person name="Romero F.D."/>
            <person name="Saba P.A."/>
            <person name="Sabu R.L."/>
            <person name="Saeed O.S."/>
            <person name="Saraf S."/>
            <person name="Scarano A.L."/>
            <person name="Sciandra C."/>
            <person name="Shakarov P."/>
            <person name="Sharma A."/>
            <person name="Singh K."/>
            <person name="Singh S."/>
            <person name="Spindler S.E."/>
            <person name="Szymanik K.H."/>
            <person name="Tahir M."/>
            <person name="Tchuinte L.U."/>
            <person name="Thakkar V."/>
            <person name="Tombo Z.B."/>
            <person name="Touma A."/>
            <person name="Tran J.N."/>
            <person name="Tran N."/>
            <person name="Truong D.H."/>
            <person name="Turner M.D."/>
            <person name="Vidmar M."/>
            <person name="Vuong K."/>
            <person name="Wilson B."/>
            <person name="Xie C.L."/>
            <person name="Yasinova A.G."/>
            <person name="Yu A.M."/>
            <person name="Zolnerowich N."/>
            <person name="Cortez R."/>
            <person name="Greis H.L."/>
            <person name="Lee M."/>
            <person name="Mantzavinos A."/>
            <person name="Mohamed I.R."/>
            <person name="Patel P."/>
            <person name="Puglisi K.M."/>
            <person name="Bhattacharya M."/>
            <person name="Correa-Mendez M."/>
            <person name="Fabian M."/>
            <person name="Reger N."/>
            <person name="Tran K."/>
            <person name="Erill I."/>
            <person name="Caruso S.M."/>
            <person name="Garlena R.A."/>
            <person name="Russell D.A."/>
            <person name="Pope W.H."/>
            <person name="Jacobs-Sera D."/>
            <person name="Hatfull G.F."/>
        </authorList>
    </citation>
    <scope>NUCLEOTIDE SEQUENCE [LARGE SCALE GENOMIC DNA]</scope>
</reference>
<name>A0A2U8UN71_9CAUD</name>
<accession>A0A2U8UN71</accession>
<dbReference type="RefSeq" id="YP_009838112.1">
    <property type="nucleotide sequence ID" value="NC_048706.1"/>
</dbReference>
<evidence type="ECO:0000313" key="2">
    <source>
        <dbReference type="Proteomes" id="UP000247075"/>
    </source>
</evidence>
<dbReference type="EMBL" id="MH155868">
    <property type="protein sequence ID" value="AWN05157.1"/>
    <property type="molecule type" value="Genomic_DNA"/>
</dbReference>
<keyword evidence="2" id="KW-1185">Reference proteome</keyword>
<dbReference type="Proteomes" id="UP000247075">
    <property type="component" value="Segment"/>
</dbReference>
<sequence length="193" mass="20805">MINLTKGSAPVTLSKAARMSVRITWPAATDYDAGAEILYKDGTTESIATFGARGVDAKLTSLTGKVRHNGDATRGAGTATETIDIDHDDEIVEIRPWAYSAQSNGTGSFRKYAVSMEVSNGTDTVKIDANNASNHDNVYTCVPAVLRFTGDGVQVEYAELYSDPRSEARPAFKKSGLLGKLKFTMDGPRNNYK</sequence>
<organism evidence="1 2">
    <name type="scientific">Streptomyces phage FlowerPower</name>
    <dbReference type="NCBI Taxonomy" id="2182408"/>
    <lineage>
        <taxon>Viruses</taxon>
        <taxon>Duplodnaviria</taxon>
        <taxon>Heunggongvirae</taxon>
        <taxon>Uroviricota</taxon>
        <taxon>Caudoviricetes</taxon>
        <taxon>Beephvirinae</taxon>
        <taxon>Flowerpowervirus</taxon>
        <taxon>Flowerpowervirus flowerpower</taxon>
    </lineage>
</organism>
<gene>
    <name evidence="1" type="primary">76</name>
    <name evidence="1" type="ORF">SEA_FLOWERPOWER_76</name>
</gene>
<proteinExistence type="predicted"/>
<evidence type="ECO:0000313" key="1">
    <source>
        <dbReference type="EMBL" id="AWN05157.1"/>
    </source>
</evidence>